<keyword evidence="1" id="KW-0614">Plasmid</keyword>
<geneLocation type="plasmid" evidence="1">
    <name>pRGRH0637</name>
</geneLocation>
<reference evidence="1" key="1">
    <citation type="submission" date="2015-06" db="EMBL/GenBank/DDBJ databases">
        <authorList>
            <person name="Joergensen T."/>
        </authorList>
    </citation>
    <scope>NUCLEOTIDE SEQUENCE</scope>
    <source>
        <plasmid evidence="1">pRGRH0637</plasmid>
    </source>
</reference>
<proteinExistence type="predicted"/>
<sequence>MKTRFSGRHPARSLWVAACVGADKWLSSYSSVQSPQAQTSPVIAPTSATSCGVFLLALRPYRARRGRVPSDRAMNDYRPCYLGCVLHRLSSQHRNITPDTLQWSIGRAAKLVAECDFTWTRHTWSVTTPGALPGRKSLPGATRAEMLFFAATNNRVLRKC</sequence>
<dbReference type="EMBL" id="LN853263">
    <property type="protein sequence ID" value="CRY95481.1"/>
    <property type="molecule type" value="Genomic_DNA"/>
</dbReference>
<evidence type="ECO:0000313" key="1">
    <source>
        <dbReference type="EMBL" id="CRY95481.1"/>
    </source>
</evidence>
<dbReference type="AlphaFoldDB" id="A0A0H5Q0I2"/>
<protein>
    <submittedName>
        <fullName evidence="1">Uncharacterized protein</fullName>
    </submittedName>
</protein>
<accession>A0A0H5Q0I2</accession>
<organism evidence="1">
    <name type="scientific">uncultured prokaryote</name>
    <dbReference type="NCBI Taxonomy" id="198431"/>
    <lineage>
        <taxon>unclassified sequences</taxon>
        <taxon>environmental samples</taxon>
    </lineage>
</organism>
<reference evidence="1" key="2">
    <citation type="submission" date="2015-07" db="EMBL/GenBank/DDBJ databases">
        <title>Plasmids, circular viruses and viroids from rat gut.</title>
        <authorList>
            <person name="Jorgensen T.J."/>
            <person name="Hansen M.A."/>
            <person name="Xu Z."/>
            <person name="Tabak M.A."/>
            <person name="Sorensen S.J."/>
            <person name="Hansen L.H."/>
        </authorList>
    </citation>
    <scope>NUCLEOTIDE SEQUENCE</scope>
    <source>
        <plasmid evidence="1">pRGRH0637</plasmid>
    </source>
</reference>
<name>A0A0H5Q0I2_9ZZZZ</name>